<evidence type="ECO:0000313" key="2">
    <source>
        <dbReference type="EMBL" id="KIF54067.1"/>
    </source>
</evidence>
<proteinExistence type="predicted"/>
<sequence length="539" mass="60938">MKAFIRLSLSLIGISLLTACGDEIDHNDIRENGFVFCGQGKPTTFNPQLIDSGITAEALSPQLYDTLLTLDPKSHQPVANLAESWSVNDEGTEYTFSLKQGVAFQNTAWFTPTRPFNAQDVVFSFKRIIDVDHPFHDVGGGFYPWFAGLDFQNLVKDVIALDDHTVKFVLSQPNFAFLANIATSHAVLLSAEYGQQLAEKDEKAQIDILPIGTGPYQLKEYQVNDLIRLERHPKYWKSPAKMEQVVFDISHRGTGTLAKLLRNECDVLASPISSQIPIIQETENLELTATPANNVSFIAINTGHPALRDPRVRQALNLAINRQNILDSVYYGTGTQAYTLLPPNSWAYQKDSVKIRYDRNYALALLREAGYEKGLQLTMWVPLEPRAFNPSPRKTAELIQANFADIGVDLRLLTDDRFERTQLETINDVDLLLTGWIGDTGDPDNFFRPLLSCESERVGLNVSMWCNDDFDFLLDLALETEQQRYRLNLYRQAQNILNEEFPVIPLAHGVQFRVHDKSLKGFKSSPFNAQPFDRVERIH</sequence>
<name>A0A0C1WCK3_9VIBR</name>
<dbReference type="CDD" id="cd08493">
    <property type="entry name" value="PBP2_DppA_like"/>
    <property type="match status" value="1"/>
</dbReference>
<dbReference type="EMBL" id="JPRD01000011">
    <property type="protein sequence ID" value="KIF54067.1"/>
    <property type="molecule type" value="Genomic_DNA"/>
</dbReference>
<accession>A0A0C1WCK3</accession>
<comment type="caution">
    <text evidence="2">The sequence shown here is derived from an EMBL/GenBank/DDBJ whole genome shotgun (WGS) entry which is preliminary data.</text>
</comment>
<dbReference type="GO" id="GO:0043190">
    <property type="term" value="C:ATP-binding cassette (ABC) transporter complex"/>
    <property type="evidence" value="ECO:0007669"/>
    <property type="project" value="InterPro"/>
</dbReference>
<dbReference type="Pfam" id="PF00496">
    <property type="entry name" value="SBP_bac_5"/>
    <property type="match status" value="1"/>
</dbReference>
<dbReference type="PANTHER" id="PTHR30290:SF28">
    <property type="entry name" value="ABC TRANSPORTER PERIPLASMIC-BINDING PROTEIN SAPA-RELATED"/>
    <property type="match status" value="1"/>
</dbReference>
<gene>
    <name evidence="2" type="ORF">H735_06675</name>
</gene>
<dbReference type="PIRSF" id="PIRSF002741">
    <property type="entry name" value="MppA"/>
    <property type="match status" value="1"/>
</dbReference>
<dbReference type="GO" id="GO:0030288">
    <property type="term" value="C:outer membrane-bounded periplasmic space"/>
    <property type="evidence" value="ECO:0007669"/>
    <property type="project" value="UniProtKB-ARBA"/>
</dbReference>
<protein>
    <submittedName>
        <fullName evidence="2">ABC transporter substrate-binding protein</fullName>
    </submittedName>
</protein>
<dbReference type="InterPro" id="IPR030678">
    <property type="entry name" value="Peptide/Ni-bd"/>
</dbReference>
<evidence type="ECO:0000259" key="1">
    <source>
        <dbReference type="Pfam" id="PF00496"/>
    </source>
</evidence>
<dbReference type="PROSITE" id="PS51257">
    <property type="entry name" value="PROKAR_LIPOPROTEIN"/>
    <property type="match status" value="1"/>
</dbReference>
<dbReference type="Gene3D" id="3.40.190.10">
    <property type="entry name" value="Periplasmic binding protein-like II"/>
    <property type="match status" value="1"/>
</dbReference>
<reference evidence="2 3" key="1">
    <citation type="submission" date="2014-07" db="EMBL/GenBank/DDBJ databases">
        <title>Unique and conserved regions in Vibrio harveyi and related species in comparison with the shrimp pathogen Vibrio harveyi CAIM 1792.</title>
        <authorList>
            <person name="Espinoza-Valles I."/>
            <person name="Vora G."/>
            <person name="Leekitcharoenphon P."/>
            <person name="Ussery D."/>
            <person name="Hoj L."/>
            <person name="Gomez-Gil B."/>
        </authorList>
    </citation>
    <scope>NUCLEOTIDE SEQUENCE [LARGE SCALE GENOMIC DNA]</scope>
    <source>
        <strain evidence="3">CAIM 1854 / LMG 25443</strain>
    </source>
</reference>
<dbReference type="AlphaFoldDB" id="A0A0C1WCK3"/>
<dbReference type="GO" id="GO:1904680">
    <property type="term" value="F:peptide transmembrane transporter activity"/>
    <property type="evidence" value="ECO:0007669"/>
    <property type="project" value="TreeGrafter"/>
</dbReference>
<dbReference type="NCBIfam" id="NF011689">
    <property type="entry name" value="PRK15109.1"/>
    <property type="match status" value="1"/>
</dbReference>
<dbReference type="InterPro" id="IPR000914">
    <property type="entry name" value="SBP_5_dom"/>
</dbReference>
<dbReference type="RefSeq" id="WP_020194938.1">
    <property type="nucleotide sequence ID" value="NZ_BAOH01000009.1"/>
</dbReference>
<dbReference type="PANTHER" id="PTHR30290">
    <property type="entry name" value="PERIPLASMIC BINDING COMPONENT OF ABC TRANSPORTER"/>
    <property type="match status" value="1"/>
</dbReference>
<dbReference type="Gene3D" id="3.10.105.10">
    <property type="entry name" value="Dipeptide-binding Protein, Domain 3"/>
    <property type="match status" value="1"/>
</dbReference>
<organism evidence="2 3">
    <name type="scientific">Vibrio owensii CAIM 1854 = LMG 25443</name>
    <dbReference type="NCBI Taxonomy" id="1229493"/>
    <lineage>
        <taxon>Bacteria</taxon>
        <taxon>Pseudomonadati</taxon>
        <taxon>Pseudomonadota</taxon>
        <taxon>Gammaproteobacteria</taxon>
        <taxon>Vibrionales</taxon>
        <taxon>Vibrionaceae</taxon>
        <taxon>Vibrio</taxon>
    </lineage>
</organism>
<dbReference type="GO" id="GO:0015833">
    <property type="term" value="P:peptide transport"/>
    <property type="evidence" value="ECO:0007669"/>
    <property type="project" value="TreeGrafter"/>
</dbReference>
<dbReference type="SUPFAM" id="SSF53850">
    <property type="entry name" value="Periplasmic binding protein-like II"/>
    <property type="match status" value="1"/>
</dbReference>
<dbReference type="Gene3D" id="3.90.76.10">
    <property type="entry name" value="Dipeptide-binding Protein, Domain 1"/>
    <property type="match status" value="1"/>
</dbReference>
<evidence type="ECO:0000313" key="3">
    <source>
        <dbReference type="Proteomes" id="UP000031586"/>
    </source>
</evidence>
<dbReference type="Proteomes" id="UP000031586">
    <property type="component" value="Unassembled WGS sequence"/>
</dbReference>
<dbReference type="InterPro" id="IPR039424">
    <property type="entry name" value="SBP_5"/>
</dbReference>
<feature type="domain" description="Solute-binding protein family 5" evidence="1">
    <location>
        <begin position="77"/>
        <end position="454"/>
    </location>
</feature>
<dbReference type="PATRIC" id="fig|1229493.5.peg.400"/>